<dbReference type="NCBIfam" id="NF033652">
    <property type="entry name" value="LbtU_sider_porin"/>
    <property type="match status" value="1"/>
</dbReference>
<evidence type="ECO:0000256" key="1">
    <source>
        <dbReference type="SAM" id="SignalP"/>
    </source>
</evidence>
<reference evidence="2 3" key="2">
    <citation type="journal article" date="2018" name="J. Invertebr. Pathol.">
        <title>'Candidatus Aquirickettsiella gammari' (Gammaproteobacteria: Legionellales: Coxiellaceae): A bacterial pathogen of the freshwater crustacean Gammarus fossarum (Malacostraca: Amphipoda).</title>
        <authorList>
            <person name="Bojko J."/>
            <person name="Dunn A.M."/>
            <person name="Stebbing P.D."/>
            <person name="van Aerle R."/>
            <person name="Bacela-Spychalska K."/>
            <person name="Bean T.P."/>
            <person name="Urrutia A."/>
            <person name="Stentiford G.D."/>
        </authorList>
    </citation>
    <scope>NUCLEOTIDE SEQUENCE [LARGE SCALE GENOMIC DNA]</scope>
    <source>
        <strain evidence="2">RA15029</strain>
    </source>
</reference>
<dbReference type="EMBL" id="NMOS02000014">
    <property type="protein sequence ID" value="RDH40151.1"/>
    <property type="molecule type" value="Genomic_DNA"/>
</dbReference>
<evidence type="ECO:0000313" key="3">
    <source>
        <dbReference type="Proteomes" id="UP000226429"/>
    </source>
</evidence>
<keyword evidence="3" id="KW-1185">Reference proteome</keyword>
<organism evidence="2 3">
    <name type="scientific">Candidatus Aquirickettsiella gammari</name>
    <dbReference type="NCBI Taxonomy" id="2016198"/>
    <lineage>
        <taxon>Bacteria</taxon>
        <taxon>Pseudomonadati</taxon>
        <taxon>Pseudomonadota</taxon>
        <taxon>Gammaproteobacteria</taxon>
        <taxon>Legionellales</taxon>
        <taxon>Coxiellaceae</taxon>
        <taxon>Candidatus Aquirickettsiella</taxon>
    </lineage>
</organism>
<dbReference type="AlphaFoldDB" id="A0A370CGM6"/>
<feature type="signal peptide" evidence="1">
    <location>
        <begin position="1"/>
        <end position="27"/>
    </location>
</feature>
<sequence>MLANHSKFMALMAGVCGLSLLGDVALADESIQSGSNNQLVRRLDKRTQTLESQLRCVQRQLATGKQKPSSNPTRSDARLISPSDHPIFIVGTPVISSPYIGINSEFNASDLIVNQPYVNEDLYLLQQQQQIFNYLRQNCYSFPDTPVVNLSGKIEAQIFHTNHIDNFQNNSAADIDLTAIELDTEILVNQWTTGLMAFVYDNSLPSISPRRIDNSRLFLERGFLTFGNLSKFPMYGTIGQFYVPFGQYSSAMISNPFTKILGRTKARAVALGFSRQFNVENNLNLAAFIFSGPSRTSLNNNGLHNYGANVDYTLTKPKWNIDVAASYIRNIADALGMQHNGNSSGPGNFDGFATNNMTEILNPVPGLDARATWSMGAFSLTGEWVAASHSFAQSVLSFDNQGAKPGAFHTELAYKFNVFTKPSAFIIGYDQSQQALALLIPKKRYIATVSTSILKDTIESLEFRHDIDYNVNDVGIGQSLAPINGTGKSSNTITLQVGLYF</sequence>
<reference evidence="2 3" key="1">
    <citation type="journal article" date="2017" name="Int. J. Syst. Evol. Microbiol.">
        <title>Aquarickettsiella crustaci n. gen. n. sp. (Gammaproteobacteria: Legionellales: Coxiellaceae); a bacterial pathogen of the freshwater crustacean: Gammarus fossarum (Malacostraca: Amphipoda).</title>
        <authorList>
            <person name="Bojko J."/>
            <person name="Dunn A.M."/>
            <person name="Stebbing P.D."/>
            <person name="Van Aerle R."/>
            <person name="Bacela-Spychalska K."/>
            <person name="Bean T.P."/>
            <person name="Stentiford G.D."/>
        </authorList>
    </citation>
    <scope>NUCLEOTIDE SEQUENCE [LARGE SCALE GENOMIC DNA]</scope>
    <source>
        <strain evidence="2">RA15029</strain>
    </source>
</reference>
<protein>
    <submittedName>
        <fullName evidence="2">LbtU family siderophore porin</fullName>
    </submittedName>
</protein>
<accession>A0A370CGM6</accession>
<evidence type="ECO:0000313" key="2">
    <source>
        <dbReference type="EMBL" id="RDH40151.1"/>
    </source>
</evidence>
<comment type="caution">
    <text evidence="2">The sequence shown here is derived from an EMBL/GenBank/DDBJ whole genome shotgun (WGS) entry which is preliminary data.</text>
</comment>
<keyword evidence="1" id="KW-0732">Signal</keyword>
<gene>
    <name evidence="2" type="ORF">CFE62_005225</name>
</gene>
<dbReference type="Proteomes" id="UP000226429">
    <property type="component" value="Unassembled WGS sequence"/>
</dbReference>
<feature type="chain" id="PRO_5016622360" evidence="1">
    <location>
        <begin position="28"/>
        <end position="501"/>
    </location>
</feature>
<name>A0A370CGM6_9COXI</name>
<proteinExistence type="predicted"/>
<dbReference type="SUPFAM" id="SSF56935">
    <property type="entry name" value="Porins"/>
    <property type="match status" value="1"/>
</dbReference>